<reference evidence="8 9" key="1">
    <citation type="submission" date="2022-11" db="EMBL/GenBank/DDBJ databases">
        <title>Whole genome sequence of Eschrichtius robustus ER-17-0199.</title>
        <authorList>
            <person name="Bruniche-Olsen A."/>
            <person name="Black A.N."/>
            <person name="Fields C.J."/>
            <person name="Walden K."/>
            <person name="Dewoody J.A."/>
        </authorList>
    </citation>
    <scope>NUCLEOTIDE SEQUENCE [LARGE SCALE GENOMIC DNA]</scope>
    <source>
        <strain evidence="8">ER-17-0199</strain>
        <tissue evidence="8">Blubber</tissue>
    </source>
</reference>
<feature type="domain" description="Amino acid permease/ SLC12A" evidence="7">
    <location>
        <begin position="36"/>
        <end position="134"/>
    </location>
</feature>
<dbReference type="EMBL" id="JAIQCJ010000676">
    <property type="protein sequence ID" value="KAJ8794860.1"/>
    <property type="molecule type" value="Genomic_DNA"/>
</dbReference>
<dbReference type="InterPro" id="IPR004842">
    <property type="entry name" value="SLC12A_fam"/>
</dbReference>
<keyword evidence="2 6" id="KW-0812">Transmembrane</keyword>
<proteinExistence type="predicted"/>
<accession>A0AB34HUP4</accession>
<dbReference type="InterPro" id="IPR004841">
    <property type="entry name" value="AA-permease/SLC12A_dom"/>
</dbReference>
<feature type="transmembrane region" description="Helical" evidence="6">
    <location>
        <begin position="101"/>
        <end position="123"/>
    </location>
</feature>
<organism evidence="8 9">
    <name type="scientific">Eschrichtius robustus</name>
    <name type="common">California gray whale</name>
    <name type="synonym">Eschrichtius gibbosus</name>
    <dbReference type="NCBI Taxonomy" id="9764"/>
    <lineage>
        <taxon>Eukaryota</taxon>
        <taxon>Metazoa</taxon>
        <taxon>Chordata</taxon>
        <taxon>Craniata</taxon>
        <taxon>Vertebrata</taxon>
        <taxon>Euteleostomi</taxon>
        <taxon>Mammalia</taxon>
        <taxon>Eutheria</taxon>
        <taxon>Laurasiatheria</taxon>
        <taxon>Artiodactyla</taxon>
        <taxon>Whippomorpha</taxon>
        <taxon>Cetacea</taxon>
        <taxon>Mysticeti</taxon>
        <taxon>Eschrichtiidae</taxon>
        <taxon>Eschrichtius</taxon>
    </lineage>
</organism>
<dbReference type="GO" id="GO:0055064">
    <property type="term" value="P:chloride ion homeostasis"/>
    <property type="evidence" value="ECO:0007669"/>
    <property type="project" value="TreeGrafter"/>
</dbReference>
<evidence type="ECO:0000313" key="8">
    <source>
        <dbReference type="EMBL" id="KAJ8794860.1"/>
    </source>
</evidence>
<protein>
    <recommendedName>
        <fullName evidence="7">Amino acid permease/ SLC12A domain-containing protein</fullName>
    </recommendedName>
</protein>
<keyword evidence="3 6" id="KW-1133">Transmembrane helix</keyword>
<name>A0AB34HUP4_ESCRO</name>
<evidence type="ECO:0000256" key="6">
    <source>
        <dbReference type="SAM" id="Phobius"/>
    </source>
</evidence>
<evidence type="ECO:0000313" key="9">
    <source>
        <dbReference type="Proteomes" id="UP001159641"/>
    </source>
</evidence>
<dbReference type="Proteomes" id="UP001159641">
    <property type="component" value="Unassembled WGS sequence"/>
</dbReference>
<comment type="caution">
    <text evidence="8">The sequence shown here is derived from an EMBL/GenBank/DDBJ whole genome shotgun (WGS) entry which is preliminary data.</text>
</comment>
<evidence type="ECO:0000259" key="7">
    <source>
        <dbReference type="Pfam" id="PF00324"/>
    </source>
</evidence>
<feature type="transmembrane region" description="Helical" evidence="6">
    <location>
        <begin position="59"/>
        <end position="81"/>
    </location>
</feature>
<evidence type="ECO:0000256" key="4">
    <source>
        <dbReference type="ARBA" id="ARBA00023136"/>
    </source>
</evidence>
<dbReference type="GO" id="GO:0006884">
    <property type="term" value="P:cell volume homeostasis"/>
    <property type="evidence" value="ECO:0007669"/>
    <property type="project" value="TreeGrafter"/>
</dbReference>
<dbReference type="Gene3D" id="1.20.1740.10">
    <property type="entry name" value="Amino acid/polyamine transporter I"/>
    <property type="match status" value="1"/>
</dbReference>
<feature type="region of interest" description="Disordered" evidence="5">
    <location>
        <begin position="1"/>
        <end position="25"/>
    </location>
</feature>
<dbReference type="PANTHER" id="PTHR11827:SF101">
    <property type="entry name" value="SOLUTE CARRIER FAMILY 12 MEMBER 3"/>
    <property type="match status" value="1"/>
</dbReference>
<keyword evidence="4 6" id="KW-0472">Membrane</keyword>
<dbReference type="GO" id="GO:0055078">
    <property type="term" value="P:sodium ion homeostasis"/>
    <property type="evidence" value="ECO:0007669"/>
    <property type="project" value="TreeGrafter"/>
</dbReference>
<dbReference type="PANTHER" id="PTHR11827">
    <property type="entry name" value="SOLUTE CARRIER FAMILY 12, CATION COTRANSPORTERS"/>
    <property type="match status" value="1"/>
</dbReference>
<evidence type="ECO:0000256" key="2">
    <source>
        <dbReference type="ARBA" id="ARBA00022692"/>
    </source>
</evidence>
<evidence type="ECO:0000256" key="5">
    <source>
        <dbReference type="SAM" id="MobiDB-lite"/>
    </source>
</evidence>
<feature type="compositionally biased region" description="Basic and acidic residues" evidence="5">
    <location>
        <begin position="12"/>
        <end position="24"/>
    </location>
</feature>
<dbReference type="GO" id="GO:1990573">
    <property type="term" value="P:potassium ion import across plasma membrane"/>
    <property type="evidence" value="ECO:0007669"/>
    <property type="project" value="TreeGrafter"/>
</dbReference>
<sequence length="154" mass="16360">MEAGKENFAPEDSLKGPSEGERKGLRVTLTPPSLMIRGIILYLQLPWITAQAGTGLRSLVTLLSASVTTITSLSISAISANGKVKAGGTYFLVLHSLGLELGSSIGIFAFSYAVAVAVHAVGFTETLLDLFWEHGVQLPNMDPENEFRVVGLVT</sequence>
<dbReference type="GO" id="GO:0016324">
    <property type="term" value="C:apical plasma membrane"/>
    <property type="evidence" value="ECO:0007669"/>
    <property type="project" value="TreeGrafter"/>
</dbReference>
<gene>
    <name evidence="8" type="ORF">J1605_002903</name>
</gene>
<dbReference type="AlphaFoldDB" id="A0AB34HUP4"/>
<evidence type="ECO:0000256" key="3">
    <source>
        <dbReference type="ARBA" id="ARBA00022989"/>
    </source>
</evidence>
<dbReference type="GO" id="GO:0055075">
    <property type="term" value="P:potassium ion homeostasis"/>
    <property type="evidence" value="ECO:0007669"/>
    <property type="project" value="TreeGrafter"/>
</dbReference>
<dbReference type="GO" id="GO:0008511">
    <property type="term" value="F:sodium:potassium:chloride symporter activity"/>
    <property type="evidence" value="ECO:0007669"/>
    <property type="project" value="TreeGrafter"/>
</dbReference>
<dbReference type="Pfam" id="PF00324">
    <property type="entry name" value="AA_permease"/>
    <property type="match status" value="1"/>
</dbReference>
<evidence type="ECO:0000256" key="1">
    <source>
        <dbReference type="ARBA" id="ARBA00004141"/>
    </source>
</evidence>
<keyword evidence="9" id="KW-1185">Reference proteome</keyword>
<comment type="subcellular location">
    <subcellularLocation>
        <location evidence="1">Membrane</location>
        <topology evidence="1">Multi-pass membrane protein</topology>
    </subcellularLocation>
</comment>